<dbReference type="EMBL" id="OZ075145">
    <property type="protein sequence ID" value="CAL5045952.1"/>
    <property type="molecule type" value="Genomic_DNA"/>
</dbReference>
<evidence type="ECO:0000313" key="4">
    <source>
        <dbReference type="Proteomes" id="UP001497457"/>
    </source>
</evidence>
<feature type="domain" description="F-box" evidence="2">
    <location>
        <begin position="6"/>
        <end position="42"/>
    </location>
</feature>
<proteinExistence type="predicted"/>
<reference evidence="4" key="1">
    <citation type="submission" date="2024-06" db="EMBL/GenBank/DDBJ databases">
        <authorList>
            <person name="Ryan C."/>
        </authorList>
    </citation>
    <scope>NUCLEOTIDE SEQUENCE [LARGE SCALE GENOMIC DNA]</scope>
</reference>
<dbReference type="PANTHER" id="PTHR33110:SF138">
    <property type="entry name" value="DUF295 DOMAIN-CONTAINING PROTEIN"/>
    <property type="match status" value="1"/>
</dbReference>
<protein>
    <recommendedName>
        <fullName evidence="5">DUF295 domain-containing protein</fullName>
    </recommendedName>
</protein>
<dbReference type="InterPro" id="IPR036047">
    <property type="entry name" value="F-box-like_dom_sf"/>
</dbReference>
<sequence>MASLSWSDLPPELLGLVLKCLPSLADRVRLRAVCHPWRTNARQQPMPLLTLPDGAFLSIPDGEIIRVPVPDDARCYGSVDNWLLLMQNDGGCSLVNPFSKAIVELPMLSTVWFSDSSNATSGLNPILYKPVVLSPLDSSPDSLVAVLILDDGYCSTVCICQPPFAADVSSSTARWPLQVFDDVAFFNGKLHGLGSSNKLFVFDIEYDLSNQPKITSIKCIIDYGDGLRDLPQSVSREKLHIKREYLVECCGRLFWVRRFLQSDCHGQARLYLKHRHTVAFDVFEAGLSTNTSRWRKVNNLGGQVLCVGRHCSKSFPAVEYNGIEGDCIYFMCDYYPNADPLCDSGIYSMRTGMITPLLSETVAVPQHHGGQWCPTWIFPADSM</sequence>
<organism evidence="3 4">
    <name type="scientific">Urochloa decumbens</name>
    <dbReference type="NCBI Taxonomy" id="240449"/>
    <lineage>
        <taxon>Eukaryota</taxon>
        <taxon>Viridiplantae</taxon>
        <taxon>Streptophyta</taxon>
        <taxon>Embryophyta</taxon>
        <taxon>Tracheophyta</taxon>
        <taxon>Spermatophyta</taxon>
        <taxon>Magnoliopsida</taxon>
        <taxon>Liliopsida</taxon>
        <taxon>Poales</taxon>
        <taxon>Poaceae</taxon>
        <taxon>PACMAD clade</taxon>
        <taxon>Panicoideae</taxon>
        <taxon>Panicodae</taxon>
        <taxon>Paniceae</taxon>
        <taxon>Melinidinae</taxon>
        <taxon>Urochloa</taxon>
    </lineage>
</organism>
<dbReference type="Pfam" id="PF03478">
    <property type="entry name" value="Beta-prop_KIB1-4"/>
    <property type="match status" value="1"/>
</dbReference>
<dbReference type="InterPro" id="IPR005174">
    <property type="entry name" value="KIB1-4_b-propeller"/>
</dbReference>
<evidence type="ECO:0000259" key="1">
    <source>
        <dbReference type="Pfam" id="PF03478"/>
    </source>
</evidence>
<dbReference type="AlphaFoldDB" id="A0ABC9DUE9"/>
<accession>A0ABC9DUE9</accession>
<evidence type="ECO:0000313" key="3">
    <source>
        <dbReference type="EMBL" id="CAL5045952.1"/>
    </source>
</evidence>
<dbReference type="SUPFAM" id="SSF81383">
    <property type="entry name" value="F-box domain"/>
    <property type="match status" value="1"/>
</dbReference>
<dbReference type="Gene3D" id="1.20.1280.50">
    <property type="match status" value="1"/>
</dbReference>
<dbReference type="Pfam" id="PF12937">
    <property type="entry name" value="F-box-like"/>
    <property type="match status" value="1"/>
</dbReference>
<keyword evidence="4" id="KW-1185">Reference proteome</keyword>
<evidence type="ECO:0000259" key="2">
    <source>
        <dbReference type="Pfam" id="PF12937"/>
    </source>
</evidence>
<feature type="domain" description="KIB1-4 beta-propeller" evidence="1">
    <location>
        <begin position="56"/>
        <end position="347"/>
    </location>
</feature>
<dbReference type="InterPro" id="IPR001810">
    <property type="entry name" value="F-box_dom"/>
</dbReference>
<dbReference type="CDD" id="cd09917">
    <property type="entry name" value="F-box_SF"/>
    <property type="match status" value="1"/>
</dbReference>
<reference evidence="3 4" key="2">
    <citation type="submission" date="2024-10" db="EMBL/GenBank/DDBJ databases">
        <authorList>
            <person name="Ryan C."/>
        </authorList>
    </citation>
    <scope>NUCLEOTIDE SEQUENCE [LARGE SCALE GENOMIC DNA]</scope>
</reference>
<dbReference type="PANTHER" id="PTHR33110">
    <property type="entry name" value="F-BOX/KELCH-REPEAT PROTEIN-RELATED"/>
    <property type="match status" value="1"/>
</dbReference>
<evidence type="ECO:0008006" key="5">
    <source>
        <dbReference type="Google" id="ProtNLM"/>
    </source>
</evidence>
<name>A0ABC9DUE9_9POAL</name>
<gene>
    <name evidence="3" type="ORF">URODEC1_LOCUS89075</name>
</gene>
<dbReference type="Proteomes" id="UP001497457">
    <property type="component" value="Chromosome 35b"/>
</dbReference>